<evidence type="ECO:0000313" key="13">
    <source>
        <dbReference type="EMBL" id="SZX68840.1"/>
    </source>
</evidence>
<evidence type="ECO:0000256" key="3">
    <source>
        <dbReference type="ARBA" id="ARBA00018730"/>
    </source>
</evidence>
<dbReference type="STRING" id="3088.A0A383VVA2"/>
<keyword evidence="14" id="KW-1185">Reference proteome</keyword>
<keyword evidence="5" id="KW-0653">Protein transport</keyword>
<dbReference type="GO" id="GO:0019778">
    <property type="term" value="F:Atg12 activating enzyme activity"/>
    <property type="evidence" value="ECO:0007669"/>
    <property type="project" value="TreeGrafter"/>
</dbReference>
<feature type="domain" description="Ubiquitin-like modifier-activating enzyme Atg7 N-terminal" evidence="12">
    <location>
        <begin position="6"/>
        <end position="368"/>
    </location>
</feature>
<dbReference type="Gene3D" id="3.40.50.720">
    <property type="entry name" value="NAD(P)-binding Rossmann-like Domain"/>
    <property type="match status" value="1"/>
</dbReference>
<dbReference type="InterPro" id="IPR045886">
    <property type="entry name" value="ThiF/MoeB/HesA"/>
</dbReference>
<dbReference type="InterPro" id="IPR032197">
    <property type="entry name" value="Atg7_N"/>
</dbReference>
<feature type="compositionally biased region" description="Low complexity" evidence="10">
    <location>
        <begin position="632"/>
        <end position="652"/>
    </location>
</feature>
<gene>
    <name evidence="13" type="ORF">BQ4739_LOCUS9158</name>
</gene>
<evidence type="ECO:0000256" key="10">
    <source>
        <dbReference type="SAM" id="MobiDB-lite"/>
    </source>
</evidence>
<dbReference type="GO" id="GO:0032446">
    <property type="term" value="P:protein modification by small protein conjugation"/>
    <property type="evidence" value="ECO:0007669"/>
    <property type="project" value="TreeGrafter"/>
</dbReference>
<evidence type="ECO:0000256" key="4">
    <source>
        <dbReference type="ARBA" id="ARBA00022448"/>
    </source>
</evidence>
<organism evidence="13 14">
    <name type="scientific">Tetradesmus obliquus</name>
    <name type="common">Green alga</name>
    <name type="synonym">Acutodesmus obliquus</name>
    <dbReference type="NCBI Taxonomy" id="3088"/>
    <lineage>
        <taxon>Eukaryota</taxon>
        <taxon>Viridiplantae</taxon>
        <taxon>Chlorophyta</taxon>
        <taxon>core chlorophytes</taxon>
        <taxon>Chlorophyceae</taxon>
        <taxon>CS clade</taxon>
        <taxon>Sphaeropleales</taxon>
        <taxon>Scenedesmaceae</taxon>
        <taxon>Tetradesmus</taxon>
    </lineage>
</organism>
<keyword evidence="6" id="KW-0072">Autophagy</keyword>
<evidence type="ECO:0000256" key="2">
    <source>
        <dbReference type="ARBA" id="ARBA00017647"/>
    </source>
</evidence>
<dbReference type="SUPFAM" id="SSF69572">
    <property type="entry name" value="Activating enzymes of the ubiquitin-like proteins"/>
    <property type="match status" value="1"/>
</dbReference>
<dbReference type="Pfam" id="PF00899">
    <property type="entry name" value="ThiF"/>
    <property type="match status" value="1"/>
</dbReference>
<proteinExistence type="inferred from homology"/>
<dbReference type="Gene3D" id="3.40.140.70">
    <property type="entry name" value="Ubiquitin-like modifier-activating enzyme ATG7 N-terminal domain"/>
    <property type="match status" value="1"/>
</dbReference>
<dbReference type="InterPro" id="IPR042522">
    <property type="entry name" value="Atg7_N_1"/>
</dbReference>
<feature type="domain" description="THIF-type NAD/FAD binding fold" evidence="11">
    <location>
        <begin position="398"/>
        <end position="628"/>
    </location>
</feature>
<dbReference type="AlphaFoldDB" id="A0A383VVA2"/>
<dbReference type="GO" id="GO:0006995">
    <property type="term" value="P:cellular response to nitrogen starvation"/>
    <property type="evidence" value="ECO:0007669"/>
    <property type="project" value="TreeGrafter"/>
</dbReference>
<evidence type="ECO:0000256" key="6">
    <source>
        <dbReference type="ARBA" id="ARBA00023006"/>
    </source>
</evidence>
<dbReference type="InterPro" id="IPR000594">
    <property type="entry name" value="ThiF_NAD_FAD-bd"/>
</dbReference>
<dbReference type="Proteomes" id="UP000256970">
    <property type="component" value="Unassembled WGS sequence"/>
</dbReference>
<dbReference type="GO" id="GO:0000045">
    <property type="term" value="P:autophagosome assembly"/>
    <property type="evidence" value="ECO:0007669"/>
    <property type="project" value="TreeGrafter"/>
</dbReference>
<dbReference type="GO" id="GO:0000407">
    <property type="term" value="C:phagophore assembly site"/>
    <property type="evidence" value="ECO:0007669"/>
    <property type="project" value="TreeGrafter"/>
</dbReference>
<protein>
    <recommendedName>
        <fullName evidence="2">Ubiquitin-like modifier-activating enzyme ATG7</fullName>
    </recommendedName>
    <alternativeName>
        <fullName evidence="7 9">ATG12-activating enzyme E1 ATG7</fullName>
    </alternativeName>
    <alternativeName>
        <fullName evidence="8">Autophagy-related protein 7</fullName>
    </alternativeName>
    <alternativeName>
        <fullName evidence="3">Ubiquitin-like modifier-activating enzyme atg7</fullName>
    </alternativeName>
</protein>
<dbReference type="PANTHER" id="PTHR10953:SF3">
    <property type="entry name" value="UBIQUITIN-LIKE MODIFIER-ACTIVATING ENZYME ATG7"/>
    <property type="match status" value="1"/>
</dbReference>
<dbReference type="InterPro" id="IPR035985">
    <property type="entry name" value="Ubiquitin-activating_enz"/>
</dbReference>
<evidence type="ECO:0000259" key="12">
    <source>
        <dbReference type="Pfam" id="PF16420"/>
    </source>
</evidence>
<name>A0A383VVA2_TETOB</name>
<comment type="similarity">
    <text evidence="1">Belongs to the ATG7 family.</text>
</comment>
<evidence type="ECO:0000256" key="9">
    <source>
        <dbReference type="ARBA" id="ARBA00032823"/>
    </source>
</evidence>
<feature type="region of interest" description="Disordered" evidence="10">
    <location>
        <begin position="632"/>
        <end position="655"/>
    </location>
</feature>
<dbReference type="GO" id="GO:0015031">
    <property type="term" value="P:protein transport"/>
    <property type="evidence" value="ECO:0007669"/>
    <property type="project" value="UniProtKB-KW"/>
</dbReference>
<evidence type="ECO:0000256" key="8">
    <source>
        <dbReference type="ARBA" id="ARBA00030242"/>
    </source>
</evidence>
<sequence>MATTTLKFCPLQSSVDVSFWSELGSKKLDEYQLSETPIDIAGYLCASRHAEVSSPLEVRAASFGAGPAADGRQGQAPGQLLLCNTAEAMRRIDKPAALQAAGQRLWADILSGAAEVQPQLLLGFLMLAFGDLKHWVFDYWFAFPALKPPAPVQQRSAQLLAAAYPQQQLQQRICAAADAWRAAAAAPDSRSSSGADMFCLMQISSAEGSVTTAPLASWQQLSAASKQQPELTAAQQAAITAIEQEDLVINLMQQQQQQQQQQQGDDDELLLVMFDPCHLPLTPGWPLRNALLLAAARWRLRTLRVLCVRDSSAGRAAVECSYVLQVDLPELPASWLDPGSSEGPQAVGWEADAAGKLLPRRVDVSPLMSPVQLAEQAVDLNLRLMRWRAAPGLDIAGMAATRCLLLGAGTLGCAVARTLQAWGVRHITLLDSGCVAFSNPVRQSLFSFEDCLGGGKPKAQAAADALRAIFPSVIAEGAELSIPMPGHPPANAQQEQQMQQATEQLAQLVERHDVIFLLTDTRESRWLPSLLAAAAGKLAITAALGFDNYVVMRHGLPPAGSSSSSSNGAVCAVPPRLGCYFCNDVVAPLNSTIDRPLDQQCTVARPGLAPIAGALAVELMAAALQHPLRGHAPAPAAASGSSSSSSSSSSEGGALGPVPHMIRGQMFGFGQTCMVGQAFSQCTACSPVVLEQYRSQGWIFVRQVLGQPSLLEEFTGLAELHRQAAAMSLTDSDDDEALQVGSAGAAAAAAAAAAGGVLGGGEEEDWTKL</sequence>
<dbReference type="EMBL" id="FNXT01000885">
    <property type="protein sequence ID" value="SZX68840.1"/>
    <property type="molecule type" value="Genomic_DNA"/>
</dbReference>
<evidence type="ECO:0000256" key="1">
    <source>
        <dbReference type="ARBA" id="ARBA00010931"/>
    </source>
</evidence>
<dbReference type="PANTHER" id="PTHR10953">
    <property type="entry name" value="UBIQUITIN-ACTIVATING ENZYME E1"/>
    <property type="match status" value="1"/>
</dbReference>
<dbReference type="GO" id="GO:0000422">
    <property type="term" value="P:autophagy of mitochondrion"/>
    <property type="evidence" value="ECO:0007669"/>
    <property type="project" value="TreeGrafter"/>
</dbReference>
<evidence type="ECO:0000259" key="11">
    <source>
        <dbReference type="Pfam" id="PF00899"/>
    </source>
</evidence>
<evidence type="ECO:0000256" key="7">
    <source>
        <dbReference type="ARBA" id="ARBA00029897"/>
    </source>
</evidence>
<dbReference type="GO" id="GO:0034727">
    <property type="term" value="P:piecemeal microautophagy of the nucleus"/>
    <property type="evidence" value="ECO:0007669"/>
    <property type="project" value="TreeGrafter"/>
</dbReference>
<evidence type="ECO:0000256" key="5">
    <source>
        <dbReference type="ARBA" id="ARBA00022927"/>
    </source>
</evidence>
<dbReference type="Pfam" id="PF16420">
    <property type="entry name" value="ATG7_N"/>
    <property type="match status" value="1"/>
</dbReference>
<keyword evidence="4" id="KW-0813">Transport</keyword>
<dbReference type="GO" id="GO:0019779">
    <property type="term" value="F:Atg8 activating enzyme activity"/>
    <property type="evidence" value="ECO:0007669"/>
    <property type="project" value="TreeGrafter"/>
</dbReference>
<evidence type="ECO:0000313" key="14">
    <source>
        <dbReference type="Proteomes" id="UP000256970"/>
    </source>
</evidence>
<accession>A0A383VVA2</accession>
<reference evidence="13 14" key="1">
    <citation type="submission" date="2016-10" db="EMBL/GenBank/DDBJ databases">
        <authorList>
            <person name="Cai Z."/>
        </authorList>
    </citation>
    <scope>NUCLEOTIDE SEQUENCE [LARGE SCALE GENOMIC DNA]</scope>
</reference>
<dbReference type="FunFam" id="3.40.50.720:FF:000243">
    <property type="entry name" value="Ubiquitin-like modifier-activating enzyme ATG7"/>
    <property type="match status" value="1"/>
</dbReference>